<gene>
    <name evidence="2" type="ORF">WHH00_04580</name>
</gene>
<dbReference type="RefSeq" id="WP_406636940.1">
    <property type="nucleotide sequence ID" value="NZ_CP148033.1"/>
</dbReference>
<feature type="compositionally biased region" description="Basic and acidic residues" evidence="1">
    <location>
        <begin position="1"/>
        <end position="18"/>
    </location>
</feature>
<name>A0ABZ2R7H5_9MICC</name>
<dbReference type="Gene3D" id="3.90.1680.10">
    <property type="entry name" value="SOS response associated peptidase-like"/>
    <property type="match status" value="1"/>
</dbReference>
<feature type="region of interest" description="Disordered" evidence="1">
    <location>
        <begin position="1"/>
        <end position="31"/>
    </location>
</feature>
<dbReference type="InterPro" id="IPR003738">
    <property type="entry name" value="SRAP"/>
</dbReference>
<sequence>MSKATGDRLSHFEAKEVEGSPPPPSWNMAPTQSVPIDAERLDGGAIDRHLLIARWGLVSSWAKDIKVGSKLINARSESILEKQSFRKASVKRRASPGRGLLRVAED</sequence>
<proteinExistence type="predicted"/>
<keyword evidence="3" id="KW-1185">Reference proteome</keyword>
<evidence type="ECO:0000313" key="2">
    <source>
        <dbReference type="EMBL" id="WXK94087.1"/>
    </source>
</evidence>
<protein>
    <submittedName>
        <fullName evidence="2">SOS response-associated peptidase family protein</fullName>
    </submittedName>
</protein>
<dbReference type="Proteomes" id="UP001623384">
    <property type="component" value="Chromosome"/>
</dbReference>
<dbReference type="Pfam" id="PF02586">
    <property type="entry name" value="SRAP"/>
    <property type="match status" value="1"/>
</dbReference>
<dbReference type="EMBL" id="CP148033">
    <property type="protein sequence ID" value="WXK94087.1"/>
    <property type="molecule type" value="Genomic_DNA"/>
</dbReference>
<evidence type="ECO:0000313" key="3">
    <source>
        <dbReference type="Proteomes" id="UP001623384"/>
    </source>
</evidence>
<organism evidence="2 3">
    <name type="scientific">Pseudarthrobacter quantipunctorum</name>
    <dbReference type="NCBI Taxonomy" id="3128980"/>
    <lineage>
        <taxon>Bacteria</taxon>
        <taxon>Bacillati</taxon>
        <taxon>Actinomycetota</taxon>
        <taxon>Actinomycetes</taxon>
        <taxon>Micrococcales</taxon>
        <taxon>Micrococcaceae</taxon>
        <taxon>Pseudarthrobacter</taxon>
    </lineage>
</organism>
<dbReference type="SUPFAM" id="SSF143081">
    <property type="entry name" value="BB1717-like"/>
    <property type="match status" value="1"/>
</dbReference>
<reference evidence="2 3" key="1">
    <citation type="submission" date="2024-03" db="EMBL/GenBank/DDBJ databases">
        <title>Rhodococcus navarretei sp. nov. and Pseudarthrobacter quantumdoti sp. nov., two new species with the ability to biosynthesize Quantum Dots isolated from soil samples at Union Glacier, Antarctica.</title>
        <authorList>
            <person name="Vargas M."/>
        </authorList>
    </citation>
    <scope>NUCLEOTIDE SEQUENCE [LARGE SCALE GENOMIC DNA]</scope>
    <source>
        <strain evidence="2 3">RC-2-3</strain>
    </source>
</reference>
<accession>A0ABZ2R7H5</accession>
<evidence type="ECO:0000256" key="1">
    <source>
        <dbReference type="SAM" id="MobiDB-lite"/>
    </source>
</evidence>
<dbReference type="InterPro" id="IPR036590">
    <property type="entry name" value="SRAP-like"/>
</dbReference>